<proteinExistence type="predicted"/>
<sequence length="391" mass="43077">MPGVVKSSRRKLLKGVHYFDSVTDVLKKVASEPELVLEAEENRVGSSKEANGWVLAANSEGDGSPDHGCHSYLQPQFTSPESGFTNFTIVHTSLAYRRKASMVRELRSLPVAEECFHRDSVEEPHILLISLTNTLSSSRSKGLSNGHRCIKNRRASSISDPKRKAVSLQTDDGPHQFNRRKNPSHGTLLGPTVKGQGLNACSTAETMGNIVVASVVKQREPNCLLSLPVVDGNVASTEKHLRQNKVSSMKPSIEMNLFRDSLEMETDARLKTQAEDNHSYKNSTDPLIPPDAAEVTFDARRHSKRNRPMTTKALETLESSFLNPEQCNKCLLPCSRDERSKRSRKSGSKSTSSANSGGSDDVKSKENMSNGKHGYHQVFAPKEGYSTQENS</sequence>
<comment type="caution">
    <text evidence="7">The sequence shown here is derived from an EMBL/GenBank/DDBJ whole genome shotgun (WGS) entry which is preliminary data.</text>
</comment>
<organism evidence="7 8">
    <name type="scientific">Nepenthes gracilis</name>
    <name type="common">Slender pitcher plant</name>
    <dbReference type="NCBI Taxonomy" id="150966"/>
    <lineage>
        <taxon>Eukaryota</taxon>
        <taxon>Viridiplantae</taxon>
        <taxon>Streptophyta</taxon>
        <taxon>Embryophyta</taxon>
        <taxon>Tracheophyta</taxon>
        <taxon>Spermatophyta</taxon>
        <taxon>Magnoliopsida</taxon>
        <taxon>eudicotyledons</taxon>
        <taxon>Gunneridae</taxon>
        <taxon>Pentapetalae</taxon>
        <taxon>Caryophyllales</taxon>
        <taxon>Nepenthaceae</taxon>
        <taxon>Nepenthes</taxon>
    </lineage>
</organism>
<gene>
    <name evidence="7" type="ORF">Nepgr_001570</name>
</gene>
<evidence type="ECO:0000256" key="5">
    <source>
        <dbReference type="SAM" id="MobiDB-lite"/>
    </source>
</evidence>
<evidence type="ECO:0000256" key="1">
    <source>
        <dbReference type="ARBA" id="ARBA00004123"/>
    </source>
</evidence>
<evidence type="ECO:0000259" key="6">
    <source>
        <dbReference type="Pfam" id="PF24662"/>
    </source>
</evidence>
<dbReference type="GO" id="GO:0005634">
    <property type="term" value="C:nucleus"/>
    <property type="evidence" value="ECO:0007669"/>
    <property type="project" value="UniProtKB-SubCell"/>
</dbReference>
<feature type="domain" description="DUF7650" evidence="6">
    <location>
        <begin position="1"/>
        <end position="33"/>
    </location>
</feature>
<evidence type="ECO:0000256" key="4">
    <source>
        <dbReference type="ARBA" id="ARBA00023242"/>
    </source>
</evidence>
<evidence type="ECO:0000256" key="3">
    <source>
        <dbReference type="ARBA" id="ARBA00023163"/>
    </source>
</evidence>
<keyword evidence="4" id="KW-0539">Nucleus</keyword>
<dbReference type="AlphaFoldDB" id="A0AAD3P546"/>
<keyword evidence="8" id="KW-1185">Reference proteome</keyword>
<protein>
    <recommendedName>
        <fullName evidence="6">DUF7650 domain-containing protein</fullName>
    </recommendedName>
</protein>
<dbReference type="InterPro" id="IPR056067">
    <property type="entry name" value="DUF7650"/>
</dbReference>
<feature type="region of interest" description="Disordered" evidence="5">
    <location>
        <begin position="156"/>
        <end position="191"/>
    </location>
</feature>
<dbReference type="EMBL" id="BSYO01000001">
    <property type="protein sequence ID" value="GMG99730.1"/>
    <property type="molecule type" value="Genomic_DNA"/>
</dbReference>
<keyword evidence="2" id="KW-0805">Transcription regulation</keyword>
<dbReference type="PANTHER" id="PTHR13859">
    <property type="entry name" value="ATROPHIN-RELATED"/>
    <property type="match status" value="1"/>
</dbReference>
<comment type="subcellular location">
    <subcellularLocation>
        <location evidence="1">Nucleus</location>
    </subcellularLocation>
</comment>
<dbReference type="PANTHER" id="PTHR13859:SF11">
    <property type="entry name" value="GRUNGE, ISOFORM J"/>
    <property type="match status" value="1"/>
</dbReference>
<feature type="region of interest" description="Disordered" evidence="5">
    <location>
        <begin position="336"/>
        <end position="391"/>
    </location>
</feature>
<dbReference type="Proteomes" id="UP001279734">
    <property type="component" value="Unassembled WGS sequence"/>
</dbReference>
<name>A0AAD3P546_NEPGR</name>
<dbReference type="GO" id="GO:0003714">
    <property type="term" value="F:transcription corepressor activity"/>
    <property type="evidence" value="ECO:0007669"/>
    <property type="project" value="TreeGrafter"/>
</dbReference>
<accession>A0AAD3P546</accession>
<evidence type="ECO:0000313" key="8">
    <source>
        <dbReference type="Proteomes" id="UP001279734"/>
    </source>
</evidence>
<keyword evidence="3" id="KW-0804">Transcription</keyword>
<evidence type="ECO:0000256" key="2">
    <source>
        <dbReference type="ARBA" id="ARBA00023015"/>
    </source>
</evidence>
<feature type="compositionally biased region" description="Low complexity" evidence="5">
    <location>
        <begin position="348"/>
        <end position="359"/>
    </location>
</feature>
<dbReference type="Pfam" id="PF24662">
    <property type="entry name" value="DUF7650"/>
    <property type="match status" value="1"/>
</dbReference>
<evidence type="ECO:0000313" key="7">
    <source>
        <dbReference type="EMBL" id="GMG99730.1"/>
    </source>
</evidence>
<reference evidence="7" key="1">
    <citation type="submission" date="2023-05" db="EMBL/GenBank/DDBJ databases">
        <title>Nepenthes gracilis genome sequencing.</title>
        <authorList>
            <person name="Fukushima K."/>
        </authorList>
    </citation>
    <scope>NUCLEOTIDE SEQUENCE</scope>
    <source>
        <strain evidence="7">SING2019-196</strain>
    </source>
</reference>